<evidence type="ECO:0000256" key="3">
    <source>
        <dbReference type="ARBA" id="ARBA00022630"/>
    </source>
</evidence>
<dbReference type="InterPro" id="IPR016169">
    <property type="entry name" value="FAD-bd_PCMH_sub2"/>
</dbReference>
<evidence type="ECO:0000256" key="2">
    <source>
        <dbReference type="ARBA" id="ARBA00005466"/>
    </source>
</evidence>
<evidence type="ECO:0000313" key="8">
    <source>
        <dbReference type="EMBL" id="KAL1602345.1"/>
    </source>
</evidence>
<feature type="signal peptide" evidence="6">
    <location>
        <begin position="1"/>
        <end position="20"/>
    </location>
</feature>
<evidence type="ECO:0000313" key="9">
    <source>
        <dbReference type="Proteomes" id="UP001521785"/>
    </source>
</evidence>
<name>A0ABR3RD23_9PLEO</name>
<keyword evidence="4" id="KW-0274">FAD</keyword>
<reference evidence="8 9" key="1">
    <citation type="submission" date="2024-02" db="EMBL/GenBank/DDBJ databases">
        <title>De novo assembly and annotation of 12 fungi associated with fruit tree decline syndrome in Ontario, Canada.</title>
        <authorList>
            <person name="Sulman M."/>
            <person name="Ellouze W."/>
            <person name="Ilyukhin E."/>
        </authorList>
    </citation>
    <scope>NUCLEOTIDE SEQUENCE [LARGE SCALE GENOMIC DNA]</scope>
    <source>
        <strain evidence="8 9">M42-189</strain>
    </source>
</reference>
<keyword evidence="3" id="KW-0285">Flavoprotein</keyword>
<evidence type="ECO:0000259" key="7">
    <source>
        <dbReference type="PROSITE" id="PS51387"/>
    </source>
</evidence>
<dbReference type="PANTHER" id="PTHR42973:SF39">
    <property type="entry name" value="FAD-BINDING PCMH-TYPE DOMAIN-CONTAINING PROTEIN"/>
    <property type="match status" value="1"/>
</dbReference>
<evidence type="ECO:0000256" key="5">
    <source>
        <dbReference type="ARBA" id="ARBA00023002"/>
    </source>
</evidence>
<comment type="cofactor">
    <cofactor evidence="1">
        <name>FAD</name>
        <dbReference type="ChEBI" id="CHEBI:57692"/>
    </cofactor>
</comment>
<dbReference type="Pfam" id="PF08031">
    <property type="entry name" value="BBE"/>
    <property type="match status" value="1"/>
</dbReference>
<dbReference type="EMBL" id="JAKJXO020000007">
    <property type="protein sequence ID" value="KAL1602345.1"/>
    <property type="molecule type" value="Genomic_DNA"/>
</dbReference>
<comment type="caution">
    <text evidence="8">The sequence shown here is derived from an EMBL/GenBank/DDBJ whole genome shotgun (WGS) entry which is preliminary data.</text>
</comment>
<dbReference type="Pfam" id="PF01565">
    <property type="entry name" value="FAD_binding_4"/>
    <property type="match status" value="1"/>
</dbReference>
<dbReference type="InterPro" id="IPR036318">
    <property type="entry name" value="FAD-bd_PCMH-like_sf"/>
</dbReference>
<sequence length="572" mass="60878">MASFTAGLVALAAAVLPVNAAAPYCLPGNDCFPSQQILEKFNNTIGGNLIKATPYGAECYGSTYNAEACAALAAKKRDPEYRMELPAGVMYTNSEQYGNVGCPVPDAATNGSAPAAIESECTLGNMASYVVKATSAQDVSKAVKFAAKYNLRLRIKNTGHDYSGRSTGAGALSIWTHFLNSTEAVPEFIPEGCDSEATYVVKAGPAVDVEALYKWGGENGRVTIGGTTTTVGATGGYILGGGLGPLVPYYGMGVDNVLQYEVVTADGTIKIANKCKNKDIFWALRGGGGAFGVNTRVWLQTYPALKAVNTVTGAVICKDRKSYENMVSTLVDLQKPLREAGFTGLWEVVGSSYLLSLGSVAKYEANETVKSAAEDFAAYDALVQTEGCTSTLKANQFTGSSSWNDAYQAVYWPAAEGGSVVGINIQTFSRIVSQELLDDEASLQKIKDYLVGLPASIPFIWQNYVGGVTKAVPTDATAVHPAWRNAFAFIDVVNFGTWAGPTATQNASSTALVANMTEVFGEAAYYNEGYHEDNWQDTFFGTNYERLLKIKKAVDPKGVFSCRMCVGSEQGF</sequence>
<dbReference type="Gene3D" id="3.30.465.10">
    <property type="match status" value="2"/>
</dbReference>
<evidence type="ECO:0000256" key="6">
    <source>
        <dbReference type="SAM" id="SignalP"/>
    </source>
</evidence>
<evidence type="ECO:0000256" key="4">
    <source>
        <dbReference type="ARBA" id="ARBA00022827"/>
    </source>
</evidence>
<feature type="chain" id="PRO_5045634446" description="FAD-binding PCMH-type domain-containing protein" evidence="6">
    <location>
        <begin position="21"/>
        <end position="572"/>
    </location>
</feature>
<feature type="domain" description="FAD-binding PCMH-type" evidence="7">
    <location>
        <begin position="123"/>
        <end position="304"/>
    </location>
</feature>
<dbReference type="SUPFAM" id="SSF56176">
    <property type="entry name" value="FAD-binding/transporter-associated domain-like"/>
    <property type="match status" value="1"/>
</dbReference>
<dbReference type="InterPro" id="IPR012951">
    <property type="entry name" value="BBE"/>
</dbReference>
<dbReference type="InterPro" id="IPR050416">
    <property type="entry name" value="FAD-linked_Oxidoreductase"/>
</dbReference>
<keyword evidence="5" id="KW-0560">Oxidoreductase</keyword>
<organism evidence="8 9">
    <name type="scientific">Paraconiothyrium brasiliense</name>
    <dbReference type="NCBI Taxonomy" id="300254"/>
    <lineage>
        <taxon>Eukaryota</taxon>
        <taxon>Fungi</taxon>
        <taxon>Dikarya</taxon>
        <taxon>Ascomycota</taxon>
        <taxon>Pezizomycotina</taxon>
        <taxon>Dothideomycetes</taxon>
        <taxon>Pleosporomycetidae</taxon>
        <taxon>Pleosporales</taxon>
        <taxon>Massarineae</taxon>
        <taxon>Didymosphaeriaceae</taxon>
        <taxon>Paraconiothyrium</taxon>
    </lineage>
</organism>
<proteinExistence type="inferred from homology"/>
<comment type="similarity">
    <text evidence="2">Belongs to the oxygen-dependent FAD-linked oxidoreductase family.</text>
</comment>
<dbReference type="InterPro" id="IPR016166">
    <property type="entry name" value="FAD-bd_PCMH"/>
</dbReference>
<dbReference type="PROSITE" id="PS51387">
    <property type="entry name" value="FAD_PCMH"/>
    <property type="match status" value="1"/>
</dbReference>
<keyword evidence="9" id="KW-1185">Reference proteome</keyword>
<accession>A0ABR3RD23</accession>
<gene>
    <name evidence="8" type="ORF">SLS60_005761</name>
</gene>
<dbReference type="PANTHER" id="PTHR42973">
    <property type="entry name" value="BINDING OXIDOREDUCTASE, PUTATIVE (AFU_ORTHOLOGUE AFUA_1G17690)-RELATED"/>
    <property type="match status" value="1"/>
</dbReference>
<dbReference type="Proteomes" id="UP001521785">
    <property type="component" value="Unassembled WGS sequence"/>
</dbReference>
<dbReference type="InterPro" id="IPR006094">
    <property type="entry name" value="Oxid_FAD_bind_N"/>
</dbReference>
<protein>
    <recommendedName>
        <fullName evidence="7">FAD-binding PCMH-type domain-containing protein</fullName>
    </recommendedName>
</protein>
<evidence type="ECO:0000256" key="1">
    <source>
        <dbReference type="ARBA" id="ARBA00001974"/>
    </source>
</evidence>
<keyword evidence="6" id="KW-0732">Signal</keyword>